<evidence type="ECO:0000313" key="2">
    <source>
        <dbReference type="Proteomes" id="UP000035054"/>
    </source>
</evidence>
<evidence type="ECO:0000313" key="1">
    <source>
        <dbReference type="EMBL" id="KKZ10645.1"/>
    </source>
</evidence>
<accession>A0A6N3X186</accession>
<dbReference type="EMBL" id="JXUO01000310">
    <property type="protein sequence ID" value="KKZ10645.1"/>
    <property type="molecule type" value="Genomic_DNA"/>
</dbReference>
<dbReference type="AlphaFoldDB" id="A0A6N3X186"/>
<feature type="non-terminal residue" evidence="1">
    <location>
        <position position="1"/>
    </location>
</feature>
<protein>
    <submittedName>
        <fullName evidence="1">Uncharacterized protein</fullName>
    </submittedName>
</protein>
<organism evidence="1 2">
    <name type="scientific">Candidatus Synechococcus spongiarum 142</name>
    <dbReference type="NCBI Taxonomy" id="1608213"/>
    <lineage>
        <taxon>Bacteria</taxon>
        <taxon>Bacillati</taxon>
        <taxon>Cyanobacteriota</taxon>
        <taxon>Cyanophyceae</taxon>
        <taxon>Synechococcales</taxon>
        <taxon>Synechococcaceae</taxon>
        <taxon>Synechococcus</taxon>
    </lineage>
</organism>
<proteinExistence type="predicted"/>
<comment type="caution">
    <text evidence="1">The sequence shown here is derived from an EMBL/GenBank/DDBJ whole genome shotgun (WGS) entry which is preliminary data.</text>
</comment>
<gene>
    <name evidence="1" type="ORF">TH68_10210</name>
</gene>
<dbReference type="Proteomes" id="UP000035054">
    <property type="component" value="Unassembled WGS sequence"/>
</dbReference>
<name>A0A6N3X186_9SYNE</name>
<reference evidence="1 2" key="1">
    <citation type="submission" date="2015-01" db="EMBL/GenBank/DDBJ databases">
        <title>Lifestyle Evolution in Cyanobacterial Symbionts of Sponges.</title>
        <authorList>
            <person name="Burgsdorf I."/>
            <person name="Slaby B.M."/>
            <person name="Handley K.M."/>
            <person name="Haber M."/>
            <person name="Blom J."/>
            <person name="Marshall C.W."/>
            <person name="Gilbert J.A."/>
            <person name="Hentschel U."/>
            <person name="Steindler L."/>
        </authorList>
    </citation>
    <scope>NUCLEOTIDE SEQUENCE [LARGE SCALE GENOMIC DNA]</scope>
    <source>
        <strain evidence="1">142</strain>
    </source>
</reference>
<sequence length="81" mass="8778">ARGTGNGQDMLPLASSGLRLLFTADGQTLRQRLLQTLVRDDRLQTQDLAGLLGLLQRHFGAADVAKGLAQSLWKRLNPLAV</sequence>